<protein>
    <submittedName>
        <fullName evidence="5">5-formyltetrahydrofolate cyclo-ligase family protein</fullName>
    </submittedName>
</protein>
<dbReference type="PATRIC" id="fig|479117.4.peg.798"/>
<evidence type="ECO:0000256" key="4">
    <source>
        <dbReference type="SAM" id="MobiDB-lite"/>
    </source>
</evidence>
<accession>A0A150HAA2</accession>
<dbReference type="RefSeq" id="WP_062020502.1">
    <property type="nucleotide sequence ID" value="NZ_LQQC01000008.1"/>
</dbReference>
<dbReference type="SUPFAM" id="SSF100950">
    <property type="entry name" value="NagB/RpiA/CoA transferase-like"/>
    <property type="match status" value="1"/>
</dbReference>
<reference evidence="5 6" key="1">
    <citation type="submission" date="2016-01" db="EMBL/GenBank/DDBJ databases">
        <title>Use of Whole Genome Sequencing to ascertain that Brevibacterium massiliense (Roux, Raoult 2009) is a later heterotypic synonym of Brevibacterium ravenspurgense (Mages 2008).</title>
        <authorList>
            <person name="Bernier A.-M."/>
            <person name="Burdz T."/>
            <person name="Huynh C."/>
            <person name="Pachecho A.L."/>
            <person name="Wiebe D."/>
            <person name="Bonner C."/>
            <person name="Bernard K."/>
        </authorList>
    </citation>
    <scope>NUCLEOTIDE SEQUENCE [LARGE SCALE GENOMIC DNA]</scope>
    <source>
        <strain evidence="5 6">CCUG56047</strain>
    </source>
</reference>
<gene>
    <name evidence="5" type="ORF">Bravens_00797</name>
</gene>
<evidence type="ECO:0000313" key="6">
    <source>
        <dbReference type="Proteomes" id="UP000243589"/>
    </source>
</evidence>
<comment type="caution">
    <text evidence="5">The sequence shown here is derived from an EMBL/GenBank/DDBJ whole genome shotgun (WGS) entry which is preliminary data.</text>
</comment>
<dbReference type="Gene3D" id="3.40.50.10420">
    <property type="entry name" value="NagB/RpiA/CoA transferase-like"/>
    <property type="match status" value="1"/>
</dbReference>
<dbReference type="Proteomes" id="UP000243589">
    <property type="component" value="Unassembled WGS sequence"/>
</dbReference>
<evidence type="ECO:0000256" key="3">
    <source>
        <dbReference type="ARBA" id="ARBA00022840"/>
    </source>
</evidence>
<evidence type="ECO:0000313" key="5">
    <source>
        <dbReference type="EMBL" id="KXZ58925.1"/>
    </source>
</evidence>
<name>A0A150HAA2_9MICO</name>
<keyword evidence="5" id="KW-0436">Ligase</keyword>
<dbReference type="PANTHER" id="PTHR23407">
    <property type="entry name" value="ATPASE INHIBITOR/5-FORMYLTETRAHYDROFOLATE CYCLO-LIGASE"/>
    <property type="match status" value="1"/>
</dbReference>
<dbReference type="GO" id="GO:0009396">
    <property type="term" value="P:folic acid-containing compound biosynthetic process"/>
    <property type="evidence" value="ECO:0007669"/>
    <property type="project" value="TreeGrafter"/>
</dbReference>
<dbReference type="GO" id="GO:0035999">
    <property type="term" value="P:tetrahydrofolate interconversion"/>
    <property type="evidence" value="ECO:0007669"/>
    <property type="project" value="TreeGrafter"/>
</dbReference>
<dbReference type="InterPro" id="IPR024185">
    <property type="entry name" value="FTHF_cligase-like_sf"/>
</dbReference>
<dbReference type="EMBL" id="LQQC01000008">
    <property type="protein sequence ID" value="KXZ58925.1"/>
    <property type="molecule type" value="Genomic_DNA"/>
</dbReference>
<dbReference type="GO" id="GO:0005524">
    <property type="term" value="F:ATP binding"/>
    <property type="evidence" value="ECO:0007669"/>
    <property type="project" value="UniProtKB-KW"/>
</dbReference>
<dbReference type="AlphaFoldDB" id="A0A150HAA2"/>
<feature type="region of interest" description="Disordered" evidence="4">
    <location>
        <begin position="156"/>
        <end position="178"/>
    </location>
</feature>
<feature type="compositionally biased region" description="Basic and acidic residues" evidence="4">
    <location>
        <begin position="10"/>
        <end position="36"/>
    </location>
</feature>
<keyword evidence="6" id="KW-1185">Reference proteome</keyword>
<feature type="region of interest" description="Disordered" evidence="4">
    <location>
        <begin position="1"/>
        <end position="47"/>
    </location>
</feature>
<evidence type="ECO:0000256" key="1">
    <source>
        <dbReference type="ARBA" id="ARBA00010638"/>
    </source>
</evidence>
<dbReference type="InterPro" id="IPR037171">
    <property type="entry name" value="NagB/RpiA_transferase-like"/>
</dbReference>
<organism evidence="5 6">
    <name type="scientific">Brevibacterium ravenspurgense</name>
    <dbReference type="NCBI Taxonomy" id="479117"/>
    <lineage>
        <taxon>Bacteria</taxon>
        <taxon>Bacillati</taxon>
        <taxon>Actinomycetota</taxon>
        <taxon>Actinomycetes</taxon>
        <taxon>Micrococcales</taxon>
        <taxon>Brevibacteriaceae</taxon>
        <taxon>Brevibacterium</taxon>
    </lineage>
</organism>
<dbReference type="PANTHER" id="PTHR23407:SF1">
    <property type="entry name" value="5-FORMYLTETRAHYDROFOLATE CYCLO-LIGASE"/>
    <property type="match status" value="1"/>
</dbReference>
<dbReference type="InterPro" id="IPR002698">
    <property type="entry name" value="FTHF_cligase"/>
</dbReference>
<sequence>MSSPADESNDTTKHSDKTALRAEVRKIRRSGTHEAEVTGDAEVTGAGCSAGTARERLTRVQEQLANTASELIADRPAVVAYAALPGEPNLDPALNAYMSRGGTVFLPVTHPNEPLSWGRTPGTMDLPPQGKWRIREPREELTTEQLAEHLVTLARTASRNRDEDRGGTSGAVPTSGVLPQEHPYAPIVLVPGLRFGADGTRLGNGGGFYDRTFGPRGAAADLAHEVPLTGVCFSWEFGGRLGAEDWDLAVGSVLTEDGLRAAE</sequence>
<comment type="similarity">
    <text evidence="1">Belongs to the 5-formyltetrahydrofolate cyclo-ligase family.</text>
</comment>
<evidence type="ECO:0000256" key="2">
    <source>
        <dbReference type="ARBA" id="ARBA00022741"/>
    </source>
</evidence>
<proteinExistence type="inferred from homology"/>
<keyword evidence="3" id="KW-0067">ATP-binding</keyword>
<dbReference type="Pfam" id="PF01812">
    <property type="entry name" value="5-FTHF_cyc-lig"/>
    <property type="match status" value="1"/>
</dbReference>
<keyword evidence="2" id="KW-0547">Nucleotide-binding</keyword>
<dbReference type="GO" id="GO:0030272">
    <property type="term" value="F:5-formyltetrahydrofolate cyclo-ligase activity"/>
    <property type="evidence" value="ECO:0007669"/>
    <property type="project" value="TreeGrafter"/>
</dbReference>